<keyword evidence="4" id="KW-0067">ATP-binding</keyword>
<dbReference type="Proteomes" id="UP000031672">
    <property type="component" value="Unassembled WGS sequence"/>
</dbReference>
<feature type="domain" description="DhaK" evidence="6">
    <location>
        <begin position="8"/>
        <end position="325"/>
    </location>
</feature>
<dbReference type="PANTHER" id="PTHR28629:SF4">
    <property type="entry name" value="TRIOKINASE_FMN CYCLASE"/>
    <property type="match status" value="1"/>
</dbReference>
<dbReference type="SUPFAM" id="SSF82549">
    <property type="entry name" value="DAK1/DegV-like"/>
    <property type="match status" value="1"/>
</dbReference>
<evidence type="ECO:0000256" key="3">
    <source>
        <dbReference type="ARBA" id="ARBA00022777"/>
    </source>
</evidence>
<dbReference type="InterPro" id="IPR036117">
    <property type="entry name" value="DhaL_dom_sf"/>
</dbReference>
<proteinExistence type="predicted"/>
<organism evidence="7 8">
    <name type="scientific">Vibrio renipiscarius</name>
    <dbReference type="NCBI Taxonomy" id="1461322"/>
    <lineage>
        <taxon>Bacteria</taxon>
        <taxon>Pseudomonadati</taxon>
        <taxon>Pseudomonadota</taxon>
        <taxon>Gammaproteobacteria</taxon>
        <taxon>Vibrionales</taxon>
        <taxon>Vibrionaceae</taxon>
        <taxon>Vibrio</taxon>
    </lineage>
</organism>
<dbReference type="SUPFAM" id="SSF101473">
    <property type="entry name" value="DhaL-like"/>
    <property type="match status" value="1"/>
</dbReference>
<gene>
    <name evidence="7" type="ORF">OJ16_10210</name>
</gene>
<dbReference type="GO" id="GO:0004371">
    <property type="term" value="F:glycerone kinase activity"/>
    <property type="evidence" value="ECO:0007669"/>
    <property type="project" value="InterPro"/>
</dbReference>
<name>A0A0C2NFL6_9VIBR</name>
<evidence type="ECO:0000313" key="7">
    <source>
        <dbReference type="EMBL" id="KII78386.1"/>
    </source>
</evidence>
<dbReference type="Gene3D" id="3.40.50.10440">
    <property type="entry name" value="Dihydroxyacetone kinase, domain 1"/>
    <property type="match status" value="1"/>
</dbReference>
<dbReference type="RefSeq" id="WP_040990055.1">
    <property type="nucleotide sequence ID" value="NZ_JTKH01000019.1"/>
</dbReference>
<dbReference type="Gene3D" id="3.30.1180.20">
    <property type="entry name" value="Dihydroxyacetone kinase, domain 2"/>
    <property type="match status" value="1"/>
</dbReference>
<dbReference type="InterPro" id="IPR004007">
    <property type="entry name" value="DhaL_dom"/>
</dbReference>
<dbReference type="Pfam" id="PF02734">
    <property type="entry name" value="Dak2"/>
    <property type="match status" value="1"/>
</dbReference>
<dbReference type="PANTHER" id="PTHR28629">
    <property type="entry name" value="TRIOKINASE/FMN CYCLASE"/>
    <property type="match status" value="1"/>
</dbReference>
<keyword evidence="2" id="KW-0547">Nucleotide-binding</keyword>
<dbReference type="AlphaFoldDB" id="A0A0C2NFL6"/>
<dbReference type="Pfam" id="PF02733">
    <property type="entry name" value="Dak1"/>
    <property type="match status" value="1"/>
</dbReference>
<feature type="domain" description="DhaL" evidence="5">
    <location>
        <begin position="354"/>
        <end position="544"/>
    </location>
</feature>
<dbReference type="Gene3D" id="1.25.40.340">
    <property type="match status" value="1"/>
</dbReference>
<dbReference type="PROSITE" id="PS51480">
    <property type="entry name" value="DHAL"/>
    <property type="match status" value="1"/>
</dbReference>
<reference evidence="7 8" key="1">
    <citation type="submission" date="2014-11" db="EMBL/GenBank/DDBJ databases">
        <title>Draft Genome Sequence of Vibrio piscirenalis strains CECT 8603T and CECT 8604, two marine Gammaproteobacterium isolated from cultured gilthead sea bream (Sparus aurata).</title>
        <authorList>
            <person name="Arahal D.R."/>
            <person name="Rodrigo-Torres L."/>
            <person name="Lucena T."/>
            <person name="Pujalte M.J."/>
        </authorList>
    </citation>
    <scope>NUCLEOTIDE SEQUENCE [LARGE SCALE GENOMIC DNA]</scope>
    <source>
        <strain evidence="7 8">DCR 1-4-2</strain>
    </source>
</reference>
<dbReference type="FunFam" id="1.25.40.340:FF:000002">
    <property type="entry name" value="Dihydroxyacetone kinase, L subunit"/>
    <property type="match status" value="1"/>
</dbReference>
<evidence type="ECO:0000313" key="8">
    <source>
        <dbReference type="Proteomes" id="UP000031672"/>
    </source>
</evidence>
<evidence type="ECO:0000256" key="4">
    <source>
        <dbReference type="ARBA" id="ARBA00022840"/>
    </source>
</evidence>
<comment type="caution">
    <text evidence="7">The sequence shown here is derived from an EMBL/GenBank/DDBJ whole genome shotgun (WGS) entry which is preliminary data.</text>
</comment>
<keyword evidence="3 7" id="KW-0418">Kinase</keyword>
<keyword evidence="1" id="KW-0808">Transferase</keyword>
<evidence type="ECO:0000259" key="5">
    <source>
        <dbReference type="PROSITE" id="PS51480"/>
    </source>
</evidence>
<dbReference type="PROSITE" id="PS51481">
    <property type="entry name" value="DHAK"/>
    <property type="match status" value="1"/>
</dbReference>
<dbReference type="STRING" id="1461322.OJ16_10210"/>
<evidence type="ECO:0000256" key="2">
    <source>
        <dbReference type="ARBA" id="ARBA00022741"/>
    </source>
</evidence>
<dbReference type="InterPro" id="IPR004006">
    <property type="entry name" value="DhaK_dom"/>
</dbReference>
<dbReference type="GO" id="GO:0005524">
    <property type="term" value="F:ATP binding"/>
    <property type="evidence" value="ECO:0007669"/>
    <property type="project" value="UniProtKB-KW"/>
</dbReference>
<dbReference type="OrthoDB" id="9806345at2"/>
<dbReference type="EMBL" id="JTKH01000019">
    <property type="protein sequence ID" value="KII78386.1"/>
    <property type="molecule type" value="Genomic_DNA"/>
</dbReference>
<evidence type="ECO:0000256" key="1">
    <source>
        <dbReference type="ARBA" id="ARBA00022679"/>
    </source>
</evidence>
<accession>A0A0C2NM07</accession>
<dbReference type="SMART" id="SM01120">
    <property type="entry name" value="Dak2"/>
    <property type="match status" value="1"/>
</dbReference>
<dbReference type="InterPro" id="IPR050861">
    <property type="entry name" value="Dihydroxyacetone_Kinase"/>
</dbReference>
<dbReference type="GO" id="GO:0005829">
    <property type="term" value="C:cytosol"/>
    <property type="evidence" value="ECO:0007669"/>
    <property type="project" value="TreeGrafter"/>
</dbReference>
<dbReference type="GO" id="GO:0019563">
    <property type="term" value="P:glycerol catabolic process"/>
    <property type="evidence" value="ECO:0007669"/>
    <property type="project" value="TreeGrafter"/>
</dbReference>
<protein>
    <submittedName>
        <fullName evidence="7">Dihydroxyacetone kinase</fullName>
    </submittedName>
</protein>
<accession>A0A0C2NFL6</accession>
<keyword evidence="8" id="KW-1185">Reference proteome</keyword>
<dbReference type="FunFam" id="3.40.50.10440:FF:000001">
    <property type="entry name" value="Dihydroxyacetone kinase, DhaK subunit"/>
    <property type="match status" value="1"/>
</dbReference>
<evidence type="ECO:0000259" key="6">
    <source>
        <dbReference type="PROSITE" id="PS51481"/>
    </source>
</evidence>
<sequence>MAELIINKKESWVSDSIDGTLYTQRLGNLVKLDFNNDIKVIARKDWNKDKVAIICGGGSGHEPAHAGFVGKGMLTAAVCGDLFAAPSVDAVLNAILHVTGEKGCLVIIKNYTGDRLNFGLACEKAKEMGYDVELVIVNDDISIPNNPKPRGIAGTLFVHKVAGHAAEQGASLAEVKDAAQKAIDNTASIGIALTSCSLPGDNSEGRIARGKAELGLGIHGEAGIETIDVAECHDFVALMSAKLLEARPSEKHAVLINNLGGLSPIEMNVVAKAVVESQLGEGAECFVGPAALMTAIDMKGFSLSLLRLDDETRAALQSETATEAWPGVIAKCERPVVRCENKAVKIAYMPSQNQAVADAVRMVCGTLIDLESELNRLDAIVGDGDTGSTFSAGARKVLAELDANNLPLNEPAVLLNVIGEKLTTVMGGSSGVLLSIFFTAAGSHFASNGDLVAALQDGLARMMQYGGAKPGDRTMIDALYPAFNAWKEQDLAAAANAAREGAEATSVMLKANAGRSSYLNSDSLNGTKDPGAYAVECVFASLTK</sequence>